<keyword evidence="2 3" id="KW-0808">Transferase</keyword>
<dbReference type="AlphaFoldDB" id="A0AAU7QJ73"/>
<dbReference type="GO" id="GO:0008168">
    <property type="term" value="F:methyltransferase activity"/>
    <property type="evidence" value="ECO:0007669"/>
    <property type="project" value="UniProtKB-KW"/>
</dbReference>
<protein>
    <submittedName>
        <fullName evidence="3">Class I SAM-dependent methyltransferase</fullName>
        <ecNumber evidence="3">2.1.1.-</ecNumber>
    </submittedName>
</protein>
<keyword evidence="1 3" id="KW-0489">Methyltransferase</keyword>
<dbReference type="InterPro" id="IPR029063">
    <property type="entry name" value="SAM-dependent_MTases_sf"/>
</dbReference>
<dbReference type="GO" id="GO:0071770">
    <property type="term" value="P:DIM/DIP cell wall layer assembly"/>
    <property type="evidence" value="ECO:0007669"/>
    <property type="project" value="TreeGrafter"/>
</dbReference>
<sequence length="543" mass="60926">MTPDFLLEEHPLLLLNPRLVPPYGWAGHIPFAFLAVDLLRPRTLVELGTHSGNSYMAFCQAVRALELDCRCSAVDTWQGDAHALHYGEQVYQALRARHDPLYGDFSRLLRARFDDAVGQFAEGSIDLLHIDGLHTYDAVRHDFETWLPRLSERAVVLLHDTGERGRDFGVWRFFDELAARYPSFAFEHSHGLGVVAVGARIPPSFAAFMRRAAEAPQAVRGFFAALGGKLVDADGHPVEGTPVEAPPPGTHLYYRRRDESYDESRMVSMAPDALEGVLDLQFRLPADTTPDYLRIDPADHPGIYGLGRVAWRAQADEAWHELSGLPGRLGHVHGELLPSQATHGVRLASFDSDPHLEFEIGSALPQRLPGEWLEVAIRVEYEVVIDRPALHRLLERQSESIVEMVHLSRERIDVQNLLREFAGQREQLLAMSGEFGQQGQALREQSAELAERRQQLQHLLLGFSHQREQLQGLASSLAQQQAQQQVRMDEAAAVRSELEVLVKQSARQQLDTQAALERLQQGVDALAARGFVARMRRLLGRAR</sequence>
<organism evidence="3">
    <name type="scientific">Rhodanobacter sp. IGA1.0</name>
    <dbReference type="NCBI Taxonomy" id="3158582"/>
    <lineage>
        <taxon>Bacteria</taxon>
        <taxon>Pseudomonadati</taxon>
        <taxon>Pseudomonadota</taxon>
        <taxon>Gammaproteobacteria</taxon>
        <taxon>Lysobacterales</taxon>
        <taxon>Rhodanobacteraceae</taxon>
        <taxon>Rhodanobacter</taxon>
    </lineage>
</organism>
<evidence type="ECO:0000256" key="2">
    <source>
        <dbReference type="ARBA" id="ARBA00022679"/>
    </source>
</evidence>
<reference evidence="3" key="1">
    <citation type="submission" date="2024-06" db="EMBL/GenBank/DDBJ databases">
        <authorList>
            <person name="Sun Y."/>
        </authorList>
    </citation>
    <scope>NUCLEOTIDE SEQUENCE</scope>
    <source>
        <strain evidence="3">IGA1.0</strain>
    </source>
</reference>
<proteinExistence type="predicted"/>
<dbReference type="EC" id="2.1.1.-" evidence="3"/>
<dbReference type="GO" id="GO:0005886">
    <property type="term" value="C:plasma membrane"/>
    <property type="evidence" value="ECO:0007669"/>
    <property type="project" value="TreeGrafter"/>
</dbReference>
<name>A0AAU7QJ73_9GAMM</name>
<dbReference type="PANTHER" id="PTHR40048:SF1">
    <property type="entry name" value="RHAMNOSYL O-METHYLTRANSFERASE"/>
    <property type="match status" value="1"/>
</dbReference>
<dbReference type="PANTHER" id="PTHR40048">
    <property type="entry name" value="RHAMNOSYL O-METHYLTRANSFERASE"/>
    <property type="match status" value="1"/>
</dbReference>
<dbReference type="Gene3D" id="3.40.50.150">
    <property type="entry name" value="Vaccinia Virus protein VP39"/>
    <property type="match status" value="1"/>
</dbReference>
<dbReference type="SUPFAM" id="SSF53335">
    <property type="entry name" value="S-adenosyl-L-methionine-dependent methyltransferases"/>
    <property type="match status" value="1"/>
</dbReference>
<evidence type="ECO:0000313" key="3">
    <source>
        <dbReference type="EMBL" id="XBS89521.1"/>
    </source>
</evidence>
<dbReference type="RefSeq" id="WP_007807573.1">
    <property type="nucleotide sequence ID" value="NZ_CP157948.1"/>
</dbReference>
<evidence type="ECO:0000256" key="1">
    <source>
        <dbReference type="ARBA" id="ARBA00022603"/>
    </source>
</evidence>
<dbReference type="Pfam" id="PF13578">
    <property type="entry name" value="Methyltransf_24"/>
    <property type="match status" value="1"/>
</dbReference>
<gene>
    <name evidence="3" type="ORF">ABNK63_14125</name>
</gene>
<accession>A0AAU7QJ73</accession>
<dbReference type="EMBL" id="CP157948">
    <property type="protein sequence ID" value="XBS89521.1"/>
    <property type="molecule type" value="Genomic_DNA"/>
</dbReference>
<dbReference type="GO" id="GO:0032259">
    <property type="term" value="P:methylation"/>
    <property type="evidence" value="ECO:0007669"/>
    <property type="project" value="UniProtKB-KW"/>
</dbReference>